<dbReference type="SUPFAM" id="SSF48264">
    <property type="entry name" value="Cytochrome P450"/>
    <property type="match status" value="1"/>
</dbReference>
<reference evidence="1 2" key="1">
    <citation type="submission" date="2024-02" db="EMBL/GenBank/DDBJ databases">
        <title>De novo assembly and annotation of 12 fungi associated with fruit tree decline syndrome in Ontario, Canada.</title>
        <authorList>
            <person name="Sulman M."/>
            <person name="Ellouze W."/>
            <person name="Ilyukhin E."/>
        </authorList>
    </citation>
    <scope>NUCLEOTIDE SEQUENCE [LARGE SCALE GENOMIC DNA]</scope>
    <source>
        <strain evidence="1 2">M42-189</strain>
    </source>
</reference>
<organism evidence="1 2">
    <name type="scientific">Paraconiothyrium brasiliense</name>
    <dbReference type="NCBI Taxonomy" id="300254"/>
    <lineage>
        <taxon>Eukaryota</taxon>
        <taxon>Fungi</taxon>
        <taxon>Dikarya</taxon>
        <taxon>Ascomycota</taxon>
        <taxon>Pezizomycotina</taxon>
        <taxon>Dothideomycetes</taxon>
        <taxon>Pleosporomycetidae</taxon>
        <taxon>Pleosporales</taxon>
        <taxon>Massarineae</taxon>
        <taxon>Didymosphaeriaceae</taxon>
        <taxon>Paraconiothyrium</taxon>
    </lineage>
</organism>
<keyword evidence="2" id="KW-1185">Reference proteome</keyword>
<protein>
    <submittedName>
        <fullName evidence="1">Uncharacterized protein</fullName>
    </submittedName>
</protein>
<dbReference type="Gene3D" id="1.10.630.10">
    <property type="entry name" value="Cytochrome P450"/>
    <property type="match status" value="1"/>
</dbReference>
<dbReference type="Proteomes" id="UP001521785">
    <property type="component" value="Unassembled WGS sequence"/>
</dbReference>
<comment type="caution">
    <text evidence="1">The sequence shown here is derived from an EMBL/GenBank/DDBJ whole genome shotgun (WGS) entry which is preliminary data.</text>
</comment>
<name>A0ABR3RIX3_9PLEO</name>
<evidence type="ECO:0000313" key="2">
    <source>
        <dbReference type="Proteomes" id="UP001521785"/>
    </source>
</evidence>
<accession>A0ABR3RIX3</accession>
<evidence type="ECO:0000313" key="1">
    <source>
        <dbReference type="EMBL" id="KAL1604123.1"/>
    </source>
</evidence>
<dbReference type="EMBL" id="JAKJXO020000006">
    <property type="protein sequence ID" value="KAL1604123.1"/>
    <property type="molecule type" value="Genomic_DNA"/>
</dbReference>
<dbReference type="InterPro" id="IPR036396">
    <property type="entry name" value="Cyt_P450_sf"/>
</dbReference>
<sequence>MLSGLLTHIIEPDIYLAQERNLESFVQVGYDALDTGDNGISGEPDPVKHRKIAKKLASAFSTRNLKAKEATVNKHIDLFVNNMKSLGAGKQGVDMRSWSDWLALDLSADMTYGGDMGQMRDSKFRTMRAHAQYAKNQYSEGFYSAQHYPKAESVFGSKPTDKEISLVHCSPISDDTAIGLVCTA</sequence>
<gene>
    <name evidence="1" type="ORF">SLS60_005716</name>
</gene>
<proteinExistence type="predicted"/>